<dbReference type="AlphaFoldDB" id="A0AAX1Q806"/>
<dbReference type="SUPFAM" id="SSF56024">
    <property type="entry name" value="Phospholipase D/nuclease"/>
    <property type="match status" value="1"/>
</dbReference>
<dbReference type="EMBL" id="LVYK01000027">
    <property type="protein sequence ID" value="RAS76413.1"/>
    <property type="molecule type" value="Genomic_DNA"/>
</dbReference>
<evidence type="ECO:0000313" key="2">
    <source>
        <dbReference type="Proteomes" id="UP000250174"/>
    </source>
</evidence>
<dbReference type="RefSeq" id="WP_111922557.1">
    <property type="nucleotide sequence ID" value="NZ_LVYK01000027.1"/>
</dbReference>
<proteinExistence type="predicted"/>
<dbReference type="Proteomes" id="UP000250174">
    <property type="component" value="Unassembled WGS sequence"/>
</dbReference>
<dbReference type="PANTHER" id="PTHR21248:SF7">
    <property type="entry name" value="MINOR CARDIOLIPIN SYNTHASE CLSB"/>
    <property type="match status" value="1"/>
</dbReference>
<evidence type="ECO:0000313" key="1">
    <source>
        <dbReference type="EMBL" id="RAS76413.1"/>
    </source>
</evidence>
<organism evidence="1 2">
    <name type="scientific">Priestia endophytica</name>
    <dbReference type="NCBI Taxonomy" id="135735"/>
    <lineage>
        <taxon>Bacteria</taxon>
        <taxon>Bacillati</taxon>
        <taxon>Bacillota</taxon>
        <taxon>Bacilli</taxon>
        <taxon>Bacillales</taxon>
        <taxon>Bacillaceae</taxon>
        <taxon>Priestia</taxon>
    </lineage>
</organism>
<dbReference type="Gene3D" id="3.30.870.10">
    <property type="entry name" value="Endonuclease Chain A"/>
    <property type="match status" value="1"/>
</dbReference>
<accession>A0AAX1Q806</accession>
<dbReference type="PANTHER" id="PTHR21248">
    <property type="entry name" value="CARDIOLIPIN SYNTHASE"/>
    <property type="match status" value="1"/>
</dbReference>
<reference evidence="1 2" key="1">
    <citation type="submission" date="2016-03" db="EMBL/GenBank/DDBJ databases">
        <title>Comparison of Bacillus endophyticus and B. anthracis characteristics using whole genome sequence analysis and microbiological techniques.</title>
        <authorList>
            <person name="Lekota K.E."/>
            <person name="Mafofo J."/>
            <person name="Rees J."/>
            <person name="Muchadeyi F.C."/>
            <person name="Madoroba E."/>
            <person name="Van Heerden H."/>
        </authorList>
    </citation>
    <scope>NUCLEOTIDE SEQUENCE [LARGE SCALE GENOMIC DNA]</scope>
    <source>
        <strain evidence="1 2">3631_10C</strain>
    </source>
</reference>
<comment type="caution">
    <text evidence="1">The sequence shown here is derived from an EMBL/GenBank/DDBJ whole genome shotgun (WGS) entry which is preliminary data.</text>
</comment>
<sequence>MKLIKRSAVAILILLLLLFIMIKDVQQGQKHYTETHPAWAWETPVYNGNISLYKKGQTLFSALFQDIKEAKSSVYLHFYILRNDALTKRLFSLLKEKASQGLNVYLSVDLIGGHELTRESIEQLKKPDIKISFS</sequence>
<protein>
    <submittedName>
        <fullName evidence="1">Uncharacterized protein</fullName>
    </submittedName>
</protein>
<gene>
    <name evidence="1" type="ORF">A3864_13460</name>
</gene>
<name>A0AAX1Q806_9BACI</name>